<organism evidence="1 2">
    <name type="scientific">Coemansia biformis</name>
    <dbReference type="NCBI Taxonomy" id="1286918"/>
    <lineage>
        <taxon>Eukaryota</taxon>
        <taxon>Fungi</taxon>
        <taxon>Fungi incertae sedis</taxon>
        <taxon>Zoopagomycota</taxon>
        <taxon>Kickxellomycotina</taxon>
        <taxon>Kickxellomycetes</taxon>
        <taxon>Kickxellales</taxon>
        <taxon>Kickxellaceae</taxon>
        <taxon>Coemansia</taxon>
    </lineage>
</organism>
<evidence type="ECO:0000313" key="1">
    <source>
        <dbReference type="EMBL" id="KAJ1731081.1"/>
    </source>
</evidence>
<protein>
    <submittedName>
        <fullName evidence="1">Uncharacterized protein</fullName>
    </submittedName>
</protein>
<dbReference type="AlphaFoldDB" id="A0A9W7YEG4"/>
<gene>
    <name evidence="1" type="ORF">LPJ61_002706</name>
</gene>
<reference evidence="1" key="1">
    <citation type="submission" date="2022-07" db="EMBL/GenBank/DDBJ databases">
        <title>Phylogenomic reconstructions and comparative analyses of Kickxellomycotina fungi.</title>
        <authorList>
            <person name="Reynolds N.K."/>
            <person name="Stajich J.E."/>
            <person name="Barry K."/>
            <person name="Grigoriev I.V."/>
            <person name="Crous P."/>
            <person name="Smith M.E."/>
        </authorList>
    </citation>
    <scope>NUCLEOTIDE SEQUENCE</scope>
    <source>
        <strain evidence="1">BCRC 34381</strain>
    </source>
</reference>
<dbReference type="Proteomes" id="UP001143981">
    <property type="component" value="Unassembled WGS sequence"/>
</dbReference>
<comment type="caution">
    <text evidence="1">The sequence shown here is derived from an EMBL/GenBank/DDBJ whole genome shotgun (WGS) entry which is preliminary data.</text>
</comment>
<name>A0A9W7YEG4_9FUNG</name>
<proteinExistence type="predicted"/>
<keyword evidence="2" id="KW-1185">Reference proteome</keyword>
<dbReference type="EMBL" id="JANBOI010000370">
    <property type="protein sequence ID" value="KAJ1731081.1"/>
    <property type="molecule type" value="Genomic_DNA"/>
</dbReference>
<accession>A0A9W7YEG4</accession>
<sequence length="138" mass="14485">MPAIDLATVHLPDMTFDGIALTAIPLPSITIPPMNPASLTNFHYIEDIMSKAGITFDDLAKLPLPDLSHLDLSGLGHIDIGSIMSLLSVNRISVPSSVAAQDLAATLPPATEIPHMTTLGTEAIDGLLGLSIMTFSTK</sequence>
<dbReference type="OrthoDB" id="5569703at2759"/>
<evidence type="ECO:0000313" key="2">
    <source>
        <dbReference type="Proteomes" id="UP001143981"/>
    </source>
</evidence>